<dbReference type="EMBL" id="FQ790265">
    <property type="protein sequence ID" value="CCD43784.1"/>
    <property type="molecule type" value="Genomic_DNA"/>
</dbReference>
<dbReference type="Proteomes" id="UP000008177">
    <property type="component" value="Unplaced contigs"/>
</dbReference>
<reference evidence="2" key="1">
    <citation type="journal article" date="2011" name="PLoS Genet.">
        <title>Genomic analysis of the necrotrophic fungal pathogens Sclerotinia sclerotiorum and Botrytis cinerea.</title>
        <authorList>
            <person name="Amselem J."/>
            <person name="Cuomo C.A."/>
            <person name="van Kan J.A."/>
            <person name="Viaud M."/>
            <person name="Benito E.P."/>
            <person name="Couloux A."/>
            <person name="Coutinho P.M."/>
            <person name="de Vries R.P."/>
            <person name="Dyer P.S."/>
            <person name="Fillinger S."/>
            <person name="Fournier E."/>
            <person name="Gout L."/>
            <person name="Hahn M."/>
            <person name="Kohn L."/>
            <person name="Lapalu N."/>
            <person name="Plummer K.M."/>
            <person name="Pradier J.M."/>
            <person name="Quevillon E."/>
            <person name="Sharon A."/>
            <person name="Simon A."/>
            <person name="ten Have A."/>
            <person name="Tudzynski B."/>
            <person name="Tudzynski P."/>
            <person name="Wincker P."/>
            <person name="Andrew M."/>
            <person name="Anthouard V."/>
            <person name="Beever R.E."/>
            <person name="Beffa R."/>
            <person name="Benoit I."/>
            <person name="Bouzid O."/>
            <person name="Brault B."/>
            <person name="Chen Z."/>
            <person name="Choquer M."/>
            <person name="Collemare J."/>
            <person name="Cotton P."/>
            <person name="Danchin E.G."/>
            <person name="Da Silva C."/>
            <person name="Gautier A."/>
            <person name="Giraud C."/>
            <person name="Giraud T."/>
            <person name="Gonzalez C."/>
            <person name="Grossetete S."/>
            <person name="Guldener U."/>
            <person name="Henrissat B."/>
            <person name="Howlett B.J."/>
            <person name="Kodira C."/>
            <person name="Kretschmer M."/>
            <person name="Lappartient A."/>
            <person name="Leroch M."/>
            <person name="Levis C."/>
            <person name="Mauceli E."/>
            <person name="Neuveglise C."/>
            <person name="Oeser B."/>
            <person name="Pearson M."/>
            <person name="Poulain J."/>
            <person name="Poussereau N."/>
            <person name="Quesneville H."/>
            <person name="Rascle C."/>
            <person name="Schumacher J."/>
            <person name="Segurens B."/>
            <person name="Sexton A."/>
            <person name="Silva E."/>
            <person name="Sirven C."/>
            <person name="Soanes D.M."/>
            <person name="Talbot N.J."/>
            <person name="Templeton M."/>
            <person name="Yandava C."/>
            <person name="Yarden O."/>
            <person name="Zeng Q."/>
            <person name="Rollins J.A."/>
            <person name="Lebrun M.H."/>
            <person name="Dickman M."/>
        </authorList>
    </citation>
    <scope>NUCLEOTIDE SEQUENCE [LARGE SCALE GENOMIC DNA]</scope>
    <source>
        <strain evidence="2">T4</strain>
    </source>
</reference>
<proteinExistence type="predicted"/>
<organism evidence="1 2">
    <name type="scientific">Botryotinia fuckeliana (strain T4)</name>
    <name type="common">Noble rot fungus</name>
    <name type="synonym">Botrytis cinerea</name>
    <dbReference type="NCBI Taxonomy" id="999810"/>
    <lineage>
        <taxon>Eukaryota</taxon>
        <taxon>Fungi</taxon>
        <taxon>Dikarya</taxon>
        <taxon>Ascomycota</taxon>
        <taxon>Pezizomycotina</taxon>
        <taxon>Leotiomycetes</taxon>
        <taxon>Helotiales</taxon>
        <taxon>Sclerotiniaceae</taxon>
        <taxon>Botrytis</taxon>
    </lineage>
</organism>
<gene>
    <name evidence="1" type="ORF">BofuT4_uP010320.1</name>
</gene>
<sequence>MGSKCDNRAYLIDFREIENCDCSFVNRICVHSQHQMHGSEISTMHQVFSTWTTIVKIFKIQVIKNKNHTKVTSKQVENIQGSTNLGPAPTIDRLL</sequence>
<dbReference type="InParanoid" id="G2XT70"/>
<dbReference type="AlphaFoldDB" id="G2XT70"/>
<name>G2XT70_BOTF4</name>
<evidence type="ECO:0000313" key="2">
    <source>
        <dbReference type="Proteomes" id="UP000008177"/>
    </source>
</evidence>
<protein>
    <submittedName>
        <fullName evidence="1">Uncharacterized protein</fullName>
    </submittedName>
</protein>
<accession>G2XT70</accession>
<dbReference type="HOGENOM" id="CLU_2372518_0_0_1"/>
<evidence type="ECO:0000313" key="1">
    <source>
        <dbReference type="EMBL" id="CCD43784.1"/>
    </source>
</evidence>